<dbReference type="PROSITE" id="PS51257">
    <property type="entry name" value="PROKAR_LIPOPROTEIN"/>
    <property type="match status" value="1"/>
</dbReference>
<accession>A0ABR7D411</accession>
<comment type="caution">
    <text evidence="1">The sequence shown here is derived from an EMBL/GenBank/DDBJ whole genome shotgun (WGS) entry which is preliminary data.</text>
</comment>
<dbReference type="Proteomes" id="UP000646484">
    <property type="component" value="Unassembled WGS sequence"/>
</dbReference>
<evidence type="ECO:0000313" key="1">
    <source>
        <dbReference type="EMBL" id="MBC5622659.1"/>
    </source>
</evidence>
<protein>
    <recommendedName>
        <fullName evidence="3">PKD-like family protein</fullName>
    </recommendedName>
</protein>
<dbReference type="Pfam" id="PF16407">
    <property type="entry name" value="PKD_2"/>
    <property type="match status" value="1"/>
</dbReference>
<keyword evidence="2" id="KW-1185">Reference proteome</keyword>
<dbReference type="RefSeq" id="WP_099289871.1">
    <property type="nucleotide sequence ID" value="NZ_JACOOH010000007.1"/>
</dbReference>
<reference evidence="1 2" key="1">
    <citation type="submission" date="2020-08" db="EMBL/GenBank/DDBJ databases">
        <title>Genome public.</title>
        <authorList>
            <person name="Liu C."/>
            <person name="Sun Q."/>
        </authorList>
    </citation>
    <scope>NUCLEOTIDE SEQUENCE [LARGE SCALE GENOMIC DNA]</scope>
    <source>
        <strain evidence="1 2">NSJ-56</strain>
    </source>
</reference>
<evidence type="ECO:0008006" key="3">
    <source>
        <dbReference type="Google" id="ProtNLM"/>
    </source>
</evidence>
<sequence length="515" mass="58750">MKIRILLYALIGVWLFASCFDDEGNYNYVEDRGVWGDLNVISTYIGEEIEIAPEMHYGDLKDTMDVSFVWFVKDTVISTDRTLHFKGEKSETVNCYLYVTDNGTGIASATYFQIKVLSPFATGWSILYQRNGKSEIGHISMLEKEVEGNVVEIEYRVYEDLYKQQNGGMELGSQPVKLIEHYSLAETPSEVLVIQKGGQGNVELDGNSFQRVLNIYQEFIGEQLPTGFSPTDYVYLSYLHFIRNSDGNLYSRLVTNPRDGFHVAQFNNTPVYVAGGLRVEQVFPSAYYTTDMVILYDGLNKRLLPFGTQVATNTGNIGELIFTGTYPDGYTRLDNFGDMEVIHGASCNDFYSVYGNECDYSMILKEPQSGKYYYQTFHVLYKKPTFTVTIPEKDACVEFPGENLLTEKTLFWLLKQRAYLFFTAGTNNDKLYYYDTKKKSVHLYKDFDGVEIVAMHPNKGFTQLGVGLKNGTFTLFDITDATFISGQPNVIYSKDGFGEIVDVIYRYGVRKEYWM</sequence>
<dbReference type="EMBL" id="JACOOH010000007">
    <property type="protein sequence ID" value="MBC5622659.1"/>
    <property type="molecule type" value="Genomic_DNA"/>
</dbReference>
<gene>
    <name evidence="1" type="ORF">H8S64_16320</name>
</gene>
<dbReference type="InterPro" id="IPR032183">
    <property type="entry name" value="PKD-like"/>
</dbReference>
<name>A0ABR7D411_9BACT</name>
<organism evidence="1 2">
    <name type="scientific">Butyricimonas hominis</name>
    <dbReference type="NCBI Taxonomy" id="2763032"/>
    <lineage>
        <taxon>Bacteria</taxon>
        <taxon>Pseudomonadati</taxon>
        <taxon>Bacteroidota</taxon>
        <taxon>Bacteroidia</taxon>
        <taxon>Bacteroidales</taxon>
        <taxon>Odoribacteraceae</taxon>
        <taxon>Butyricimonas</taxon>
    </lineage>
</organism>
<proteinExistence type="predicted"/>
<evidence type="ECO:0000313" key="2">
    <source>
        <dbReference type="Proteomes" id="UP000646484"/>
    </source>
</evidence>